<evidence type="ECO:0000313" key="11">
    <source>
        <dbReference type="EMBL" id="TCT05649.1"/>
    </source>
</evidence>
<feature type="coiled-coil region" evidence="10">
    <location>
        <begin position="63"/>
        <end position="90"/>
    </location>
</feature>
<dbReference type="GO" id="GO:0032153">
    <property type="term" value="C:cell division site"/>
    <property type="evidence" value="ECO:0007669"/>
    <property type="project" value="TreeGrafter"/>
</dbReference>
<evidence type="ECO:0000256" key="3">
    <source>
        <dbReference type="ARBA" id="ARBA00022490"/>
    </source>
</evidence>
<dbReference type="PANTHER" id="PTHR34981:SF1">
    <property type="entry name" value="CELL DIVISION PROTEIN ZAPA"/>
    <property type="match status" value="1"/>
</dbReference>
<dbReference type="OrthoDB" id="9797575at2"/>
<evidence type="ECO:0000256" key="8">
    <source>
        <dbReference type="ARBA" id="ARBA00026068"/>
    </source>
</evidence>
<keyword evidence="5" id="KW-0717">Septation</keyword>
<dbReference type="RefSeq" id="WP_132030984.1">
    <property type="nucleotide sequence ID" value="NZ_SMAI01000004.1"/>
</dbReference>
<keyword evidence="12" id="KW-1185">Reference proteome</keyword>
<evidence type="ECO:0000256" key="4">
    <source>
        <dbReference type="ARBA" id="ARBA00022618"/>
    </source>
</evidence>
<dbReference type="Gene3D" id="3.30.160.880">
    <property type="entry name" value="Cell division protein ZapA protomer, N-terminal domain"/>
    <property type="match status" value="1"/>
</dbReference>
<evidence type="ECO:0000256" key="6">
    <source>
        <dbReference type="ARBA" id="ARBA00023306"/>
    </source>
</evidence>
<dbReference type="SUPFAM" id="SSF102829">
    <property type="entry name" value="Cell division protein ZapA-like"/>
    <property type="match status" value="1"/>
</dbReference>
<dbReference type="GO" id="GO:0030428">
    <property type="term" value="C:cell septum"/>
    <property type="evidence" value="ECO:0007669"/>
    <property type="project" value="TreeGrafter"/>
</dbReference>
<sequence length="127" mass="14001">MAQVSVTIAGRQYRMACDEGQEEHLMRLGRDVDARISQLRGAFGEIGDQRLTVMAAVTIADELHEARMRIRALESDIESQRDARASALARLEASEEIVARTIDEAAERLERLARDIAPPAARVVGMG</sequence>
<evidence type="ECO:0000256" key="7">
    <source>
        <dbReference type="ARBA" id="ARBA00024910"/>
    </source>
</evidence>
<comment type="caution">
    <text evidence="11">The sequence shown here is derived from an EMBL/GenBank/DDBJ whole genome shotgun (WGS) entry which is preliminary data.</text>
</comment>
<protein>
    <recommendedName>
        <fullName evidence="2">Cell division protein ZapA</fullName>
    </recommendedName>
    <alternativeName>
        <fullName evidence="9">Z ring-associated protein ZapA</fullName>
    </alternativeName>
</protein>
<evidence type="ECO:0000256" key="10">
    <source>
        <dbReference type="SAM" id="Coils"/>
    </source>
</evidence>
<accession>A0A4R3M0G0</accession>
<evidence type="ECO:0000256" key="5">
    <source>
        <dbReference type="ARBA" id="ARBA00023210"/>
    </source>
</evidence>
<dbReference type="EMBL" id="SMAI01000004">
    <property type="protein sequence ID" value="TCT05649.1"/>
    <property type="molecule type" value="Genomic_DNA"/>
</dbReference>
<dbReference type="InterPro" id="IPR042233">
    <property type="entry name" value="Cell_div_ZapA_N"/>
</dbReference>
<keyword evidence="10" id="KW-0175">Coiled coil</keyword>
<dbReference type="GO" id="GO:0000921">
    <property type="term" value="P:septin ring assembly"/>
    <property type="evidence" value="ECO:0007669"/>
    <property type="project" value="TreeGrafter"/>
</dbReference>
<name>A0A4R3M0G0_9HYPH</name>
<organism evidence="11 12">
    <name type="scientific">Aquabacter spiritensis</name>
    <dbReference type="NCBI Taxonomy" id="933073"/>
    <lineage>
        <taxon>Bacteria</taxon>
        <taxon>Pseudomonadati</taxon>
        <taxon>Pseudomonadota</taxon>
        <taxon>Alphaproteobacteria</taxon>
        <taxon>Hyphomicrobiales</taxon>
        <taxon>Xanthobacteraceae</taxon>
        <taxon>Aquabacter</taxon>
    </lineage>
</organism>
<evidence type="ECO:0000256" key="1">
    <source>
        <dbReference type="ARBA" id="ARBA00004496"/>
    </source>
</evidence>
<keyword evidence="6" id="KW-0131">Cell cycle</keyword>
<evidence type="ECO:0000256" key="2">
    <source>
        <dbReference type="ARBA" id="ARBA00015195"/>
    </source>
</evidence>
<comment type="function">
    <text evidence="7">Activator of cell division through the inhibition of FtsZ GTPase activity, therefore promoting FtsZ assembly into bundles of protofilaments necessary for the formation of the division Z ring. It is recruited early at mid-cell but it is not essential for cell division.</text>
</comment>
<dbReference type="GO" id="GO:0000917">
    <property type="term" value="P:division septum assembly"/>
    <property type="evidence" value="ECO:0007669"/>
    <property type="project" value="UniProtKB-KW"/>
</dbReference>
<proteinExistence type="predicted"/>
<gene>
    <name evidence="11" type="ORF">EDC64_104206</name>
</gene>
<comment type="subcellular location">
    <subcellularLocation>
        <location evidence="1">Cytoplasm</location>
    </subcellularLocation>
</comment>
<dbReference type="Proteomes" id="UP000294664">
    <property type="component" value="Unassembled WGS sequence"/>
</dbReference>
<comment type="subunit">
    <text evidence="8">Homodimer. Interacts with FtsZ.</text>
</comment>
<dbReference type="PANTHER" id="PTHR34981">
    <property type="entry name" value="CELL DIVISION PROTEIN ZAPA"/>
    <property type="match status" value="1"/>
</dbReference>
<evidence type="ECO:0000256" key="9">
    <source>
        <dbReference type="ARBA" id="ARBA00033158"/>
    </source>
</evidence>
<keyword evidence="4 11" id="KW-0132">Cell division</keyword>
<dbReference type="AlphaFoldDB" id="A0A4R3M0G0"/>
<evidence type="ECO:0000313" key="12">
    <source>
        <dbReference type="Proteomes" id="UP000294664"/>
    </source>
</evidence>
<dbReference type="GO" id="GO:0043093">
    <property type="term" value="P:FtsZ-dependent cytokinesis"/>
    <property type="evidence" value="ECO:0007669"/>
    <property type="project" value="TreeGrafter"/>
</dbReference>
<keyword evidence="3" id="KW-0963">Cytoplasm</keyword>
<reference evidence="11 12" key="1">
    <citation type="submission" date="2019-03" db="EMBL/GenBank/DDBJ databases">
        <title>Genomic Encyclopedia of Type Strains, Phase IV (KMG-IV): sequencing the most valuable type-strain genomes for metagenomic binning, comparative biology and taxonomic classification.</title>
        <authorList>
            <person name="Goeker M."/>
        </authorList>
    </citation>
    <scope>NUCLEOTIDE SEQUENCE [LARGE SCALE GENOMIC DNA]</scope>
    <source>
        <strain evidence="11 12">DSM 9035</strain>
    </source>
</reference>
<dbReference type="Pfam" id="PF05164">
    <property type="entry name" value="ZapA"/>
    <property type="match status" value="1"/>
</dbReference>
<dbReference type="InterPro" id="IPR036192">
    <property type="entry name" value="Cell_div_ZapA-like_sf"/>
</dbReference>
<dbReference type="GO" id="GO:0005829">
    <property type="term" value="C:cytosol"/>
    <property type="evidence" value="ECO:0007669"/>
    <property type="project" value="TreeGrafter"/>
</dbReference>
<dbReference type="InterPro" id="IPR007838">
    <property type="entry name" value="Cell_div_ZapA-like"/>
</dbReference>